<keyword evidence="3" id="KW-1185">Reference proteome</keyword>
<dbReference type="Proteomes" id="UP000673691">
    <property type="component" value="Unassembled WGS sequence"/>
</dbReference>
<keyword evidence="1" id="KW-0732">Signal</keyword>
<evidence type="ECO:0000313" key="3">
    <source>
        <dbReference type="Proteomes" id="UP000673691"/>
    </source>
</evidence>
<feature type="signal peptide" evidence="1">
    <location>
        <begin position="1"/>
        <end position="28"/>
    </location>
</feature>
<gene>
    <name evidence="2" type="ORF">BJ554DRAFT_904</name>
</gene>
<evidence type="ECO:0000256" key="1">
    <source>
        <dbReference type="SAM" id="SignalP"/>
    </source>
</evidence>
<comment type="caution">
    <text evidence="2">The sequence shown here is derived from an EMBL/GenBank/DDBJ whole genome shotgun (WGS) entry which is preliminary data.</text>
</comment>
<name>A0A8H7ZSU9_9FUNG</name>
<reference evidence="2 3" key="1">
    <citation type="journal article" name="Sci. Rep.">
        <title>Genome-scale phylogenetic analyses confirm Olpidium as the closest living zoosporic fungus to the non-flagellated, terrestrial fungi.</title>
        <authorList>
            <person name="Chang Y."/>
            <person name="Rochon D."/>
            <person name="Sekimoto S."/>
            <person name="Wang Y."/>
            <person name="Chovatia M."/>
            <person name="Sandor L."/>
            <person name="Salamov A."/>
            <person name="Grigoriev I.V."/>
            <person name="Stajich J.E."/>
            <person name="Spatafora J.W."/>
        </authorList>
    </citation>
    <scope>NUCLEOTIDE SEQUENCE [LARGE SCALE GENOMIC DNA]</scope>
    <source>
        <strain evidence="2">S191</strain>
    </source>
</reference>
<dbReference type="AlphaFoldDB" id="A0A8H7ZSU9"/>
<accession>A0A8H7ZSU9</accession>
<dbReference type="EMBL" id="JAEFCI010007880">
    <property type="protein sequence ID" value="KAG5458804.1"/>
    <property type="molecule type" value="Genomic_DNA"/>
</dbReference>
<sequence>MGRFWRLNLGIIDIFWCVLSPGETPTDSRKLDHRTYNTRGQPARACVPHRFEPTQILDEATSALDSKENAWCFLPVDRKRHARFSHTPRAGLGHSEALVQESLDKLMKNRTTS</sequence>
<proteinExistence type="predicted"/>
<evidence type="ECO:0000313" key="2">
    <source>
        <dbReference type="EMBL" id="KAG5458804.1"/>
    </source>
</evidence>
<protein>
    <submittedName>
        <fullName evidence="2">Uncharacterized protein</fullName>
    </submittedName>
</protein>
<organism evidence="2 3">
    <name type="scientific">Olpidium bornovanus</name>
    <dbReference type="NCBI Taxonomy" id="278681"/>
    <lineage>
        <taxon>Eukaryota</taxon>
        <taxon>Fungi</taxon>
        <taxon>Fungi incertae sedis</taxon>
        <taxon>Olpidiomycota</taxon>
        <taxon>Olpidiomycotina</taxon>
        <taxon>Olpidiomycetes</taxon>
        <taxon>Olpidiales</taxon>
        <taxon>Olpidiaceae</taxon>
        <taxon>Olpidium</taxon>
    </lineage>
</organism>
<feature type="chain" id="PRO_5034963256" evidence="1">
    <location>
        <begin position="29"/>
        <end position="113"/>
    </location>
</feature>